<gene>
    <name evidence="1" type="ORF">A6122_0254</name>
</gene>
<dbReference type="OrthoDB" id="4980063at2"/>
<dbReference type="AlphaFoldDB" id="A0A160KPN3"/>
<dbReference type="Proteomes" id="UP000077071">
    <property type="component" value="Chromosome"/>
</dbReference>
<organism evidence="1 2">
    <name type="scientific">Rathayibacter tritici</name>
    <dbReference type="NCBI Taxonomy" id="33888"/>
    <lineage>
        <taxon>Bacteria</taxon>
        <taxon>Bacillati</taxon>
        <taxon>Actinomycetota</taxon>
        <taxon>Actinomycetes</taxon>
        <taxon>Micrococcales</taxon>
        <taxon>Microbacteriaceae</taxon>
        <taxon>Rathayibacter</taxon>
    </lineage>
</organism>
<reference evidence="1 2" key="1">
    <citation type="submission" date="2016-05" db="EMBL/GenBank/DDBJ databases">
        <title>Complete genome sequence of Rathayibacter tritici NCPPB 1953.</title>
        <authorList>
            <person name="Park J."/>
            <person name="Lee H.-H."/>
            <person name="Lee S.-W."/>
            <person name="Seo Y.-S."/>
        </authorList>
    </citation>
    <scope>NUCLEOTIDE SEQUENCE [LARGE SCALE GENOMIC DNA]</scope>
    <source>
        <strain evidence="1 2">NCPPB 1953</strain>
    </source>
</reference>
<evidence type="ECO:0000313" key="2">
    <source>
        <dbReference type="Proteomes" id="UP000077071"/>
    </source>
</evidence>
<dbReference type="EMBL" id="CP015515">
    <property type="protein sequence ID" value="AND15416.1"/>
    <property type="molecule type" value="Genomic_DNA"/>
</dbReference>
<protein>
    <submittedName>
        <fullName evidence="1">Uncharacterized protein</fullName>
    </submittedName>
</protein>
<dbReference type="RefSeq" id="WP_068250651.1">
    <property type="nucleotide sequence ID" value="NZ_CP015515.1"/>
</dbReference>
<proteinExistence type="predicted"/>
<dbReference type="PROSITE" id="PS51318">
    <property type="entry name" value="TAT"/>
    <property type="match status" value="1"/>
</dbReference>
<dbReference type="InterPro" id="IPR029058">
    <property type="entry name" value="AB_hydrolase_fold"/>
</dbReference>
<sequence>MTDIPRGLSRRILLAASAAGVAATASALVATPAFAAANYSAIPKLPGEVSRRDTARSRVGGKPYEIIDVKIGNDPARLFVPHSAVPGKNLSVPVVWYYHASGSDYTALSGAYQYSADQLVDQGYVSICPQYSGSSAYTSAPALAAQKAAVTWVSSLWSVRASFLRSNSGGGALLCWAYANRLVPTIYGAYHSSGVYDIEDTESRDPGRVVAAYGGDLTALRAGNPSRLPQSVWAGTRLRITAGSADSLVPADIHGGRLRRLALPVAREATIAYHSGDGGQLGHVVPGFTNTDMVLTFQRWLQEGPA</sequence>
<name>A0A160KPN3_9MICO</name>
<dbReference type="Gene3D" id="3.40.50.1820">
    <property type="entry name" value="alpha/beta hydrolase"/>
    <property type="match status" value="1"/>
</dbReference>
<dbReference type="PATRIC" id="fig|33888.3.peg.294"/>
<dbReference type="KEGG" id="rtn:A6122_0254"/>
<keyword evidence="2" id="KW-1185">Reference proteome</keyword>
<evidence type="ECO:0000313" key="1">
    <source>
        <dbReference type="EMBL" id="AND15416.1"/>
    </source>
</evidence>
<dbReference type="SUPFAM" id="SSF53474">
    <property type="entry name" value="alpha/beta-Hydrolases"/>
    <property type="match status" value="1"/>
</dbReference>
<dbReference type="STRING" id="33888.A6122_0254"/>
<accession>A0A160KPN3</accession>
<dbReference type="InterPro" id="IPR006311">
    <property type="entry name" value="TAT_signal"/>
</dbReference>